<dbReference type="PANTHER" id="PTHR47533:SF4">
    <property type="entry name" value="AB HYDROLASE-1 DOMAIN-CONTAINING PROTEIN"/>
    <property type="match status" value="1"/>
</dbReference>
<evidence type="ECO:0000313" key="2">
    <source>
        <dbReference type="EMBL" id="EDQ88135.1"/>
    </source>
</evidence>
<name>A9V368_MONBE</name>
<organism evidence="2 3">
    <name type="scientific">Monosiga brevicollis</name>
    <name type="common">Choanoflagellate</name>
    <dbReference type="NCBI Taxonomy" id="81824"/>
    <lineage>
        <taxon>Eukaryota</taxon>
        <taxon>Choanoflagellata</taxon>
        <taxon>Craspedida</taxon>
        <taxon>Salpingoecidae</taxon>
        <taxon>Monosiga</taxon>
    </lineage>
</organism>
<dbReference type="SUPFAM" id="SSF53474">
    <property type="entry name" value="alpha/beta-Hydrolases"/>
    <property type="match status" value="1"/>
</dbReference>
<dbReference type="InterPro" id="IPR029058">
    <property type="entry name" value="AB_hydrolase_fold"/>
</dbReference>
<sequence length="346" mass="38107">MLARTALLSLARAGRVPARDLLGVTPELLVRRGIKYAPSDPEVVPLPFENSVVHWSEEGALHDPTAPVTVLVHGSPGSSRDFRYLAPALQAHTNDQLRILRLNMPGEGTAPIEACPSPTAPALGAFTARAIDHYIETRQLQPSSLTLVGHSMGGPVSMYALSLRASTWLQQFPVNLALLAPVSFSIHRGMRTTRPALRRAIAMAEAAPRWIRDLFYRYAQHVMHVKLKFPKASLGNLEELRRSLLRANETCFDQHTHVLHPQLTQTLTHRPAAAVHPCRGRLIYTSDDHLVEPEVFDGAFTLLSQVGFDDFGRDVIESGGHNLQKTQADLIGQSLAQHLLQSAKQV</sequence>
<dbReference type="InParanoid" id="A9V368"/>
<feature type="domain" description="AB hydrolase-1" evidence="1">
    <location>
        <begin position="70"/>
        <end position="325"/>
    </location>
</feature>
<dbReference type="Pfam" id="PF12697">
    <property type="entry name" value="Abhydrolase_6"/>
    <property type="match status" value="1"/>
</dbReference>
<dbReference type="RefSeq" id="XP_001747211.1">
    <property type="nucleotide sequence ID" value="XM_001747159.1"/>
</dbReference>
<evidence type="ECO:0000259" key="1">
    <source>
        <dbReference type="Pfam" id="PF12697"/>
    </source>
</evidence>
<dbReference type="InterPro" id="IPR000073">
    <property type="entry name" value="AB_hydrolase_1"/>
</dbReference>
<accession>A9V368</accession>
<dbReference type="KEGG" id="mbr:MONBRDRAFT_26725"/>
<dbReference type="Gene3D" id="3.40.50.1820">
    <property type="entry name" value="alpha/beta hydrolase"/>
    <property type="match status" value="1"/>
</dbReference>
<dbReference type="Proteomes" id="UP000001357">
    <property type="component" value="Unassembled WGS sequence"/>
</dbReference>
<dbReference type="AlphaFoldDB" id="A9V368"/>
<proteinExistence type="predicted"/>
<dbReference type="eggNOG" id="ENOG502SFNA">
    <property type="taxonomic scope" value="Eukaryota"/>
</dbReference>
<dbReference type="GeneID" id="5892333"/>
<protein>
    <recommendedName>
        <fullName evidence="1">AB hydrolase-1 domain-containing protein</fullName>
    </recommendedName>
</protein>
<dbReference type="PANTHER" id="PTHR47533">
    <property type="entry name" value="PROTEIN CBG21859"/>
    <property type="match status" value="1"/>
</dbReference>
<evidence type="ECO:0000313" key="3">
    <source>
        <dbReference type="Proteomes" id="UP000001357"/>
    </source>
</evidence>
<dbReference type="ESTHER" id="monbe-a9v368">
    <property type="family name" value="6_AlphaBeta_hydrolase"/>
</dbReference>
<gene>
    <name evidence="2" type="ORF">MONBRDRAFT_26725</name>
</gene>
<keyword evidence="3" id="KW-1185">Reference proteome</keyword>
<dbReference type="EMBL" id="CH991556">
    <property type="protein sequence ID" value="EDQ88135.1"/>
    <property type="molecule type" value="Genomic_DNA"/>
</dbReference>
<reference evidence="2 3" key="1">
    <citation type="journal article" date="2008" name="Nature">
        <title>The genome of the choanoflagellate Monosiga brevicollis and the origin of metazoans.</title>
        <authorList>
            <consortium name="JGI Sequencing"/>
            <person name="King N."/>
            <person name="Westbrook M.J."/>
            <person name="Young S.L."/>
            <person name="Kuo A."/>
            <person name="Abedin M."/>
            <person name="Chapman J."/>
            <person name="Fairclough S."/>
            <person name="Hellsten U."/>
            <person name="Isogai Y."/>
            <person name="Letunic I."/>
            <person name="Marr M."/>
            <person name="Pincus D."/>
            <person name="Putnam N."/>
            <person name="Rokas A."/>
            <person name="Wright K.J."/>
            <person name="Zuzow R."/>
            <person name="Dirks W."/>
            <person name="Good M."/>
            <person name="Goodstein D."/>
            <person name="Lemons D."/>
            <person name="Li W."/>
            <person name="Lyons J.B."/>
            <person name="Morris A."/>
            <person name="Nichols S."/>
            <person name="Richter D.J."/>
            <person name="Salamov A."/>
            <person name="Bork P."/>
            <person name="Lim W.A."/>
            <person name="Manning G."/>
            <person name="Miller W.T."/>
            <person name="McGinnis W."/>
            <person name="Shapiro H."/>
            <person name="Tjian R."/>
            <person name="Grigoriev I.V."/>
            <person name="Rokhsar D."/>
        </authorList>
    </citation>
    <scope>NUCLEOTIDE SEQUENCE [LARGE SCALE GENOMIC DNA]</scope>
    <source>
        <strain evidence="3">MX1 / ATCC 50154</strain>
    </source>
</reference>
<dbReference type="STRING" id="81824.A9V368"/>